<name>A0A395NRS7_TRIAR</name>
<evidence type="ECO:0000313" key="3">
    <source>
        <dbReference type="EMBL" id="RFU78644.1"/>
    </source>
</evidence>
<feature type="region of interest" description="Disordered" evidence="2">
    <location>
        <begin position="1"/>
        <end position="32"/>
    </location>
</feature>
<feature type="coiled-coil region" evidence="1">
    <location>
        <begin position="163"/>
        <end position="197"/>
    </location>
</feature>
<dbReference type="OrthoDB" id="4869153at2759"/>
<protein>
    <submittedName>
        <fullName evidence="3">Flavo</fullName>
    </submittedName>
</protein>
<dbReference type="EMBL" id="PXOA01000199">
    <property type="protein sequence ID" value="RFU78644.1"/>
    <property type="molecule type" value="Genomic_DNA"/>
</dbReference>
<evidence type="ECO:0000313" key="4">
    <source>
        <dbReference type="Proteomes" id="UP000266272"/>
    </source>
</evidence>
<gene>
    <name evidence="3" type="ORF">TARUN_3614</name>
</gene>
<feature type="compositionally biased region" description="Low complexity" evidence="2">
    <location>
        <begin position="19"/>
        <end position="32"/>
    </location>
</feature>
<keyword evidence="4" id="KW-1185">Reference proteome</keyword>
<evidence type="ECO:0000256" key="1">
    <source>
        <dbReference type="SAM" id="Coils"/>
    </source>
</evidence>
<evidence type="ECO:0000256" key="2">
    <source>
        <dbReference type="SAM" id="MobiDB-lite"/>
    </source>
</evidence>
<sequence>MAHSSKSSLISRLFPQEDPPTSSGDPSSSSTLFARLSSPGLLSAAKAPFVASSSSRDEQLRPNDLYRACFATFSNDAAESRAQEDKAAEGDALAQLREAFAQEGVELHASVIDKLSEAQQNMASMISDFSKLSSSVASDIDELYANLSYPLSTTLCHSNTFPRATIEAHLLAVKEQLKKAESELRELEIEWQANKLMEESLRQELIGMETNCGHKDANYSKVASVKEEIERVVGDCVQALDDIEDAYKEDVQAQTMKMMQAMVVD</sequence>
<reference evidence="3 4" key="1">
    <citation type="journal article" date="2018" name="PLoS Pathog.">
        <title>Evolution of structural diversity of trichothecenes, a family of toxins produced by plant pathogenic and entomopathogenic fungi.</title>
        <authorList>
            <person name="Proctor R.H."/>
            <person name="McCormick S.P."/>
            <person name="Kim H.S."/>
            <person name="Cardoza R.E."/>
            <person name="Stanley A.M."/>
            <person name="Lindo L."/>
            <person name="Kelly A."/>
            <person name="Brown D.W."/>
            <person name="Lee T."/>
            <person name="Vaughan M.M."/>
            <person name="Alexander N.J."/>
            <person name="Busman M."/>
            <person name="Gutierrez S."/>
        </authorList>
    </citation>
    <scope>NUCLEOTIDE SEQUENCE [LARGE SCALE GENOMIC DNA]</scope>
    <source>
        <strain evidence="3 4">IBT 40837</strain>
    </source>
</reference>
<comment type="caution">
    <text evidence="3">The sequence shown here is derived from an EMBL/GenBank/DDBJ whole genome shotgun (WGS) entry which is preliminary data.</text>
</comment>
<dbReference type="AlphaFoldDB" id="A0A395NRS7"/>
<accession>A0A395NRS7</accession>
<keyword evidence="1" id="KW-0175">Coiled coil</keyword>
<proteinExistence type="predicted"/>
<dbReference type="Proteomes" id="UP000266272">
    <property type="component" value="Unassembled WGS sequence"/>
</dbReference>
<organism evidence="3 4">
    <name type="scientific">Trichoderma arundinaceum</name>
    <dbReference type="NCBI Taxonomy" id="490622"/>
    <lineage>
        <taxon>Eukaryota</taxon>
        <taxon>Fungi</taxon>
        <taxon>Dikarya</taxon>
        <taxon>Ascomycota</taxon>
        <taxon>Pezizomycotina</taxon>
        <taxon>Sordariomycetes</taxon>
        <taxon>Hypocreomycetidae</taxon>
        <taxon>Hypocreales</taxon>
        <taxon>Hypocreaceae</taxon>
        <taxon>Trichoderma</taxon>
    </lineage>
</organism>
<feature type="compositionally biased region" description="Polar residues" evidence="2">
    <location>
        <begin position="1"/>
        <end position="10"/>
    </location>
</feature>